<evidence type="ECO:0000313" key="2">
    <source>
        <dbReference type="Proteomes" id="UP000034076"/>
    </source>
</evidence>
<dbReference type="OrthoDB" id="9906539at2"/>
<dbReference type="STRING" id="270498.CHK_2627"/>
<accession>A0A0M2NGE2</accession>
<proteinExistence type="predicted"/>
<reference evidence="1 2" key="1">
    <citation type="submission" date="2015-04" db="EMBL/GenBank/DDBJ databases">
        <title>Draft genome sequence of bacteremic isolate Catabacter hongkongensis type strain HKU16T.</title>
        <authorList>
            <person name="Lau S.K."/>
            <person name="Teng J.L."/>
            <person name="Huang Y."/>
            <person name="Curreem S.O."/>
            <person name="Tsui S.K."/>
            <person name="Woo P.C."/>
        </authorList>
    </citation>
    <scope>NUCLEOTIDE SEQUENCE [LARGE SCALE GENOMIC DNA]</scope>
    <source>
        <strain evidence="1 2">HKU16</strain>
    </source>
</reference>
<dbReference type="EMBL" id="LAYJ01000115">
    <property type="protein sequence ID" value="KKI50011.1"/>
    <property type="molecule type" value="Genomic_DNA"/>
</dbReference>
<evidence type="ECO:0000313" key="1">
    <source>
        <dbReference type="EMBL" id="KKI50011.1"/>
    </source>
</evidence>
<name>A0A0M2NGE2_9FIRM</name>
<gene>
    <name evidence="1" type="ORF">CHK_2627</name>
</gene>
<organism evidence="1 2">
    <name type="scientific">Christensenella hongkongensis</name>
    <dbReference type="NCBI Taxonomy" id="270498"/>
    <lineage>
        <taxon>Bacteria</taxon>
        <taxon>Bacillati</taxon>
        <taxon>Bacillota</taxon>
        <taxon>Clostridia</taxon>
        <taxon>Christensenellales</taxon>
        <taxon>Christensenellaceae</taxon>
        <taxon>Christensenella</taxon>
    </lineage>
</organism>
<sequence length="197" mass="21865">MENKKRKKILTVILVAAVIILILLLHCCGTQEPEKEIFGVQRTNGDLVLKDSKTIEEMEQMMMKMSIPVNINASPHCRTDVSPVNFCIENPSGSDKNLLVEVYLLNDDVNMDSFDESRDVKQDNLVYSTDTLLPPASHIECVGKEGEILDGYGYLTKDVESGAHKAVAIFKGYTMGDEPQYVGKGYAFITLTVGDEN</sequence>
<protein>
    <submittedName>
        <fullName evidence="1">Uncharacterized protein</fullName>
    </submittedName>
</protein>
<dbReference type="Proteomes" id="UP000034076">
    <property type="component" value="Unassembled WGS sequence"/>
</dbReference>
<dbReference type="RefSeq" id="WP_046444423.1">
    <property type="nucleotide sequence ID" value="NZ_LAYJ01000115.1"/>
</dbReference>
<keyword evidence="2" id="KW-1185">Reference proteome</keyword>
<dbReference type="AlphaFoldDB" id="A0A0M2NGE2"/>
<comment type="caution">
    <text evidence="1">The sequence shown here is derived from an EMBL/GenBank/DDBJ whole genome shotgun (WGS) entry which is preliminary data.</text>
</comment>